<name>A0A812L028_9DINO</name>
<accession>A0A812L028</accession>
<protein>
    <submittedName>
        <fullName evidence="1">Uncharacterized protein</fullName>
    </submittedName>
</protein>
<dbReference type="Proteomes" id="UP000601435">
    <property type="component" value="Unassembled WGS sequence"/>
</dbReference>
<feature type="non-terminal residue" evidence="1">
    <location>
        <position position="1"/>
    </location>
</feature>
<dbReference type="OrthoDB" id="10378392at2759"/>
<reference evidence="1" key="1">
    <citation type="submission" date="2021-02" db="EMBL/GenBank/DDBJ databases">
        <authorList>
            <person name="Dougan E. K."/>
            <person name="Rhodes N."/>
            <person name="Thang M."/>
            <person name="Chan C."/>
        </authorList>
    </citation>
    <scope>NUCLEOTIDE SEQUENCE</scope>
</reference>
<gene>
    <name evidence="1" type="ORF">SNEC2469_LOCUS4184</name>
</gene>
<comment type="caution">
    <text evidence="1">The sequence shown here is derived from an EMBL/GenBank/DDBJ whole genome shotgun (WGS) entry which is preliminary data.</text>
</comment>
<evidence type="ECO:0000313" key="2">
    <source>
        <dbReference type="Proteomes" id="UP000601435"/>
    </source>
</evidence>
<sequence length="119" mass="12920">DGTWSSSRSTLTVPRRPCAISTQDEVTSPYLNSGGSDASTVAVPADPRFQSLLTAKSCQATQTELHEAPPLLEELSTGVSVGDSWTWTSRLKAKEALSPEPCFQRDAVFEDCLEDDVRM</sequence>
<dbReference type="EMBL" id="CAJNJA010008659">
    <property type="protein sequence ID" value="CAE7239006.1"/>
    <property type="molecule type" value="Genomic_DNA"/>
</dbReference>
<proteinExistence type="predicted"/>
<dbReference type="AlphaFoldDB" id="A0A812L028"/>
<evidence type="ECO:0000313" key="1">
    <source>
        <dbReference type="EMBL" id="CAE7239006.1"/>
    </source>
</evidence>
<organism evidence="1 2">
    <name type="scientific">Symbiodinium necroappetens</name>
    <dbReference type="NCBI Taxonomy" id="1628268"/>
    <lineage>
        <taxon>Eukaryota</taxon>
        <taxon>Sar</taxon>
        <taxon>Alveolata</taxon>
        <taxon>Dinophyceae</taxon>
        <taxon>Suessiales</taxon>
        <taxon>Symbiodiniaceae</taxon>
        <taxon>Symbiodinium</taxon>
    </lineage>
</organism>
<keyword evidence="2" id="KW-1185">Reference proteome</keyword>
<feature type="non-terminal residue" evidence="1">
    <location>
        <position position="119"/>
    </location>
</feature>